<keyword evidence="4" id="KW-1185">Reference proteome</keyword>
<dbReference type="Proteomes" id="UP000000390">
    <property type="component" value="Plasmid 2"/>
</dbReference>
<reference evidence="1 3" key="1">
    <citation type="journal article" date="2010" name="J. Bacteriol.">
        <title>Complete genome sequence of Halalkalicoccus jeotgali B3(T), an extremely halophilic archaeon.</title>
        <authorList>
            <person name="Roh S.W."/>
            <person name="Nam Y.D."/>
            <person name="Nam S.H."/>
            <person name="Choi S.H."/>
            <person name="Park H.S."/>
            <person name="Bae J.W."/>
        </authorList>
    </citation>
    <scope>NUCLEOTIDE SEQUENCE [LARGE SCALE GENOMIC DNA]</scope>
    <source>
        <strain evidence="1">B3</strain>
        <strain evidence="3">DSM 18796 / CECT 7217 / JCM 14584 / KCTC 4019 / B3</strain>
        <plasmid evidence="3">2</plasmid>
    </source>
</reference>
<evidence type="ECO:0000313" key="4">
    <source>
        <dbReference type="Proteomes" id="UP000011645"/>
    </source>
</evidence>
<evidence type="ECO:0000313" key="1">
    <source>
        <dbReference type="EMBL" id="ADJ17080.1"/>
    </source>
</evidence>
<organism evidence="1 3">
    <name type="scientific">Halalkalicoccus jeotgali (strain DSM 18796 / CECT 7217 / JCM 14584 / KCTC 4019 / B3)</name>
    <dbReference type="NCBI Taxonomy" id="795797"/>
    <lineage>
        <taxon>Archaea</taxon>
        <taxon>Methanobacteriati</taxon>
        <taxon>Methanobacteriota</taxon>
        <taxon>Stenosarchaea group</taxon>
        <taxon>Halobacteria</taxon>
        <taxon>Halobacteriales</taxon>
        <taxon>Halococcaceae</taxon>
        <taxon>Halalkalicoccus</taxon>
    </lineage>
</organism>
<protein>
    <submittedName>
        <fullName evidence="1">Uncharacterized protein</fullName>
    </submittedName>
</protein>
<dbReference type="Proteomes" id="UP000011645">
    <property type="component" value="Unassembled WGS sequence"/>
</dbReference>
<gene>
    <name evidence="1" type="ordered locus">HacjB3_18703</name>
    <name evidence="2" type="ORF">C497_00715</name>
</gene>
<dbReference type="HOGENOM" id="CLU_2645743_0_0_2"/>
<dbReference type="AlphaFoldDB" id="D8JCH3"/>
<proteinExistence type="predicted"/>
<sequence>MAGKRFDSVAMLGDYTQDKGYYSEGSQWACSAVAVRKPAYCWRALFLTLVELCTSTRSCGQARGPLSIDDRRIAVV</sequence>
<geneLocation type="plasmid" evidence="1 3">
    <name>2</name>
</geneLocation>
<dbReference type="EMBL" id="AOHV01000003">
    <property type="protein sequence ID" value="ELY41552.1"/>
    <property type="molecule type" value="Genomic_DNA"/>
</dbReference>
<accession>D8JCH3</accession>
<dbReference type="KEGG" id="hje:HacjB3_18703"/>
<evidence type="ECO:0000313" key="3">
    <source>
        <dbReference type="Proteomes" id="UP000000390"/>
    </source>
</evidence>
<name>D8JCH3_HALJB</name>
<evidence type="ECO:0000313" key="2">
    <source>
        <dbReference type="EMBL" id="ELY41552.1"/>
    </source>
</evidence>
<reference evidence="2 4" key="2">
    <citation type="journal article" date="2014" name="PLoS Genet.">
        <title>Phylogenetically driven sequencing of extremely halophilic archaea reveals strategies for static and dynamic osmo-response.</title>
        <authorList>
            <person name="Becker E.A."/>
            <person name="Seitzer P.M."/>
            <person name="Tritt A."/>
            <person name="Larsen D."/>
            <person name="Krusor M."/>
            <person name="Yao A.I."/>
            <person name="Wu D."/>
            <person name="Madern D."/>
            <person name="Eisen J.A."/>
            <person name="Darling A.E."/>
            <person name="Facciotti M.T."/>
        </authorList>
    </citation>
    <scope>NUCLEOTIDE SEQUENCE [LARGE SCALE GENOMIC DNA]</scope>
    <source>
        <strain evidence="2">B3</strain>
        <strain evidence="4">DSM 18796 / CECT 7217 / JCM 14584 / KCTC 4019 / B3</strain>
    </source>
</reference>
<keyword evidence="1" id="KW-0614">Plasmid</keyword>
<dbReference type="EMBL" id="CP002064">
    <property type="protein sequence ID" value="ADJ17080.1"/>
    <property type="molecule type" value="Genomic_DNA"/>
</dbReference>